<proteinExistence type="predicted"/>
<reference evidence="2 3" key="2">
    <citation type="submission" date="2020-03" db="EMBL/GenBank/DDBJ databases">
        <authorList>
            <person name="Ichikawa N."/>
            <person name="Kimura A."/>
            <person name="Kitahashi Y."/>
            <person name="Uohara A."/>
        </authorList>
    </citation>
    <scope>NUCLEOTIDE SEQUENCE [LARGE SCALE GENOMIC DNA]</scope>
    <source>
        <strain evidence="2 3">NBRC 105367</strain>
    </source>
</reference>
<evidence type="ECO:0000256" key="1">
    <source>
        <dbReference type="SAM" id="MobiDB-lite"/>
    </source>
</evidence>
<name>A0A6F8YC50_9ACTN</name>
<feature type="region of interest" description="Disordered" evidence="1">
    <location>
        <begin position="1"/>
        <end position="37"/>
    </location>
</feature>
<protein>
    <submittedName>
        <fullName evidence="2">Uncharacterized protein</fullName>
    </submittedName>
</protein>
<evidence type="ECO:0000313" key="2">
    <source>
        <dbReference type="EMBL" id="BCB83682.1"/>
    </source>
</evidence>
<dbReference type="AlphaFoldDB" id="A0A6F8YC50"/>
<sequence length="140" mass="14721">MIPRVGVRGRENIPTAQGPDRTGGEGANAGQHSVAVSGQDHASACTVLHDYRDGSAGAAYVTRGRPKIGDAACQGTRLSGVRGDRYGICVQAGEVESSEVAWPLRVDDEPPCPYVAWAGLNRAEYQDSLIVAAQGRDMGR</sequence>
<gene>
    <name evidence="2" type="ORF">Psuf_009950</name>
</gene>
<dbReference type="Proteomes" id="UP000503011">
    <property type="component" value="Chromosome"/>
</dbReference>
<accession>A0A6F8YC50</accession>
<organism evidence="2 3">
    <name type="scientific">Phytohabitans suffuscus</name>
    <dbReference type="NCBI Taxonomy" id="624315"/>
    <lineage>
        <taxon>Bacteria</taxon>
        <taxon>Bacillati</taxon>
        <taxon>Actinomycetota</taxon>
        <taxon>Actinomycetes</taxon>
        <taxon>Micromonosporales</taxon>
        <taxon>Micromonosporaceae</taxon>
    </lineage>
</organism>
<dbReference type="KEGG" id="psuu:Psuf_009950"/>
<evidence type="ECO:0000313" key="3">
    <source>
        <dbReference type="Proteomes" id="UP000503011"/>
    </source>
</evidence>
<reference evidence="2 3" key="1">
    <citation type="submission" date="2020-03" db="EMBL/GenBank/DDBJ databases">
        <title>Whole genome shotgun sequence of Phytohabitans suffuscus NBRC 105367.</title>
        <authorList>
            <person name="Komaki H."/>
            <person name="Tamura T."/>
        </authorList>
    </citation>
    <scope>NUCLEOTIDE SEQUENCE [LARGE SCALE GENOMIC DNA]</scope>
    <source>
        <strain evidence="2 3">NBRC 105367</strain>
    </source>
</reference>
<dbReference type="EMBL" id="AP022871">
    <property type="protein sequence ID" value="BCB83682.1"/>
    <property type="molecule type" value="Genomic_DNA"/>
</dbReference>
<keyword evidence="3" id="KW-1185">Reference proteome</keyword>